<dbReference type="OrthoDB" id="373498at2759"/>
<dbReference type="Pfam" id="PF04252">
    <property type="entry name" value="SFM1-like"/>
    <property type="match status" value="1"/>
</dbReference>
<dbReference type="PANTHER" id="PTHR35517">
    <property type="entry name" value="PROTEIN ARGININE N-METHYLTRANSFERASE SFM1"/>
    <property type="match status" value="1"/>
</dbReference>
<keyword evidence="2" id="KW-1185">Reference proteome</keyword>
<dbReference type="InterPro" id="IPR007364">
    <property type="entry name" value="SFM1-like"/>
</dbReference>
<evidence type="ECO:0000313" key="1">
    <source>
        <dbReference type="EMBL" id="CAG8502329.1"/>
    </source>
</evidence>
<dbReference type="CDD" id="cd18090">
    <property type="entry name" value="Arginine_MT_Sfm1"/>
    <property type="match status" value="1"/>
</dbReference>
<sequence length="216" mass="24691">MPLNYIIEHMEDDLHDWCLLEYCHLTKSISPSNLYFTNLSEIAKATLSNKEILREANFITADIVDSGLPMDKICLLDPSSKQTLKPEDGNTFDYYLFGGILGDDPPRDRTSELRKHGFQTRNLGDLQMTTDTAINVTKRIVEDKVAIDEIPFIDYPEIKMNNNESVIMPFRYVAIPSSTKSTLQTTNNELKHNLVPLLPEGMIELLKKDADMKFEF</sequence>
<evidence type="ECO:0000313" key="2">
    <source>
        <dbReference type="Proteomes" id="UP000789342"/>
    </source>
</evidence>
<reference evidence="1" key="1">
    <citation type="submission" date="2021-06" db="EMBL/GenBank/DDBJ databases">
        <authorList>
            <person name="Kallberg Y."/>
            <person name="Tangrot J."/>
            <person name="Rosling A."/>
        </authorList>
    </citation>
    <scope>NUCLEOTIDE SEQUENCE</scope>
    <source>
        <strain evidence="1">CL551</strain>
    </source>
</reference>
<protein>
    <submittedName>
        <fullName evidence="1">8009_t:CDS:1</fullName>
    </submittedName>
</protein>
<dbReference type="Proteomes" id="UP000789342">
    <property type="component" value="Unassembled WGS sequence"/>
</dbReference>
<name>A0A9N8ZPA0_9GLOM</name>
<organism evidence="1 2">
    <name type="scientific">Acaulospora morrowiae</name>
    <dbReference type="NCBI Taxonomy" id="94023"/>
    <lineage>
        <taxon>Eukaryota</taxon>
        <taxon>Fungi</taxon>
        <taxon>Fungi incertae sedis</taxon>
        <taxon>Mucoromycota</taxon>
        <taxon>Glomeromycotina</taxon>
        <taxon>Glomeromycetes</taxon>
        <taxon>Diversisporales</taxon>
        <taxon>Acaulosporaceae</taxon>
        <taxon>Acaulospora</taxon>
    </lineage>
</organism>
<proteinExistence type="predicted"/>
<gene>
    <name evidence="1" type="ORF">AMORRO_LOCUS3314</name>
</gene>
<dbReference type="EMBL" id="CAJVPV010001595">
    <property type="protein sequence ID" value="CAG8502329.1"/>
    <property type="molecule type" value="Genomic_DNA"/>
</dbReference>
<dbReference type="AlphaFoldDB" id="A0A9N8ZPA0"/>
<dbReference type="PANTHER" id="PTHR35517:SF1">
    <property type="entry name" value="PROTEIN ARGININE N-METHYLTRANSFERASE SFM1"/>
    <property type="match status" value="1"/>
</dbReference>
<dbReference type="GO" id="GO:0035241">
    <property type="term" value="F:protein-arginine omega-N monomethyltransferase activity"/>
    <property type="evidence" value="ECO:0007669"/>
    <property type="project" value="TreeGrafter"/>
</dbReference>
<accession>A0A9N8ZPA0</accession>
<comment type="caution">
    <text evidence="1">The sequence shown here is derived from an EMBL/GenBank/DDBJ whole genome shotgun (WGS) entry which is preliminary data.</text>
</comment>